<evidence type="ECO:0000313" key="6">
    <source>
        <dbReference type="Proteomes" id="UP000246115"/>
    </source>
</evidence>
<evidence type="ECO:0000313" key="3">
    <source>
        <dbReference type="EMBL" id="AXQ79580.1"/>
    </source>
</evidence>
<evidence type="ECO:0000313" key="8">
    <source>
        <dbReference type="Proteomes" id="UP000264056"/>
    </source>
</evidence>
<keyword evidence="2" id="KW-1133">Transmembrane helix</keyword>
<dbReference type="Proteomes" id="UP000264056">
    <property type="component" value="Unassembled WGS sequence"/>
</dbReference>
<protein>
    <recommendedName>
        <fullName evidence="9">Membrane associated protein</fullName>
    </recommendedName>
</protein>
<reference evidence="4 8" key="1">
    <citation type="submission" date="2018-08" db="EMBL/GenBank/DDBJ databases">
        <title>Draft genome of Streptococcus sp .nov. Z2.</title>
        <authorList>
            <person name="Tian Z."/>
        </authorList>
    </citation>
    <scope>NUCLEOTIDE SEQUENCE [LARGE SCALE GENOMIC DNA]</scope>
    <source>
        <strain evidence="4 8">Z2</strain>
    </source>
</reference>
<keyword evidence="1" id="KW-0175">Coiled coil</keyword>
<evidence type="ECO:0000256" key="1">
    <source>
        <dbReference type="SAM" id="Coils"/>
    </source>
</evidence>
<proteinExistence type="predicted"/>
<accession>A0A346NEY5</accession>
<dbReference type="EMBL" id="CP031733">
    <property type="protein sequence ID" value="AXQ79580.1"/>
    <property type="molecule type" value="Genomic_DNA"/>
</dbReference>
<evidence type="ECO:0008006" key="9">
    <source>
        <dbReference type="Google" id="ProtNLM"/>
    </source>
</evidence>
<keyword evidence="8" id="KW-1185">Reference proteome</keyword>
<feature type="transmembrane region" description="Helical" evidence="2">
    <location>
        <begin position="12"/>
        <end position="27"/>
    </location>
</feature>
<name>A0A372KNN7_9STRE</name>
<evidence type="ECO:0000256" key="2">
    <source>
        <dbReference type="SAM" id="Phobius"/>
    </source>
</evidence>
<dbReference type="OrthoDB" id="2236717at2"/>
<keyword evidence="2" id="KW-0812">Transmembrane</keyword>
<organism evidence="5 7">
    <name type="scientific">Streptococcus chenjunshii</name>
    <dbReference type="NCBI Taxonomy" id="2173853"/>
    <lineage>
        <taxon>Bacteria</taxon>
        <taxon>Bacillati</taxon>
        <taxon>Bacillota</taxon>
        <taxon>Bacilli</taxon>
        <taxon>Lactobacillales</taxon>
        <taxon>Streptococcaceae</taxon>
        <taxon>Streptococcus</taxon>
    </lineage>
</organism>
<evidence type="ECO:0000313" key="5">
    <source>
        <dbReference type="EMBL" id="RFU53524.1"/>
    </source>
</evidence>
<gene>
    <name evidence="3" type="ORF">DDV21_011165</name>
    <name evidence="4" type="ORF">DDV22_03220</name>
    <name evidence="5" type="ORF">DDV23_04020</name>
</gene>
<dbReference type="AlphaFoldDB" id="A0A372KNN7"/>
<reference evidence="6" key="3">
    <citation type="submission" date="2018-08" db="EMBL/GenBank/DDBJ databases">
        <title>Streptococcus chenjunshii sp. nov., isolated from stools sample of the Tibetan antelope in the Qinghai-Tibet plateau, China.</title>
        <authorList>
            <person name="Tian Z."/>
        </authorList>
    </citation>
    <scope>NUCLEOTIDE SEQUENCE [LARGE SCALE GENOMIC DNA]</scope>
    <source>
        <strain evidence="6">Z15</strain>
    </source>
</reference>
<reference evidence="3" key="4">
    <citation type="journal article" date="2019" name="Int. J. Syst. Evol. Microbiol.">
        <title>Streptococcus chenjunshii sp. nov. isolated from feces of Tibetan antelopes.</title>
        <authorList>
            <person name="Tian Z."/>
            <person name="Lu S."/>
            <person name="Jin D."/>
            <person name="Yang J."/>
            <person name="Pu J."/>
            <person name="Lai X.H."/>
            <person name="Bai X.N."/>
            <person name="Wu X.M."/>
            <person name="Li J."/>
            <person name="Wang S."/>
            <person name="Xu J."/>
        </authorList>
    </citation>
    <scope>NUCLEOTIDE SEQUENCE</scope>
    <source>
        <strain evidence="3">Z15</strain>
    </source>
</reference>
<dbReference type="RefSeq" id="WP_116877825.1">
    <property type="nucleotide sequence ID" value="NZ_CP031733.1"/>
</dbReference>
<feature type="coiled-coil region" evidence="1">
    <location>
        <begin position="231"/>
        <end position="258"/>
    </location>
</feature>
<evidence type="ECO:0000313" key="7">
    <source>
        <dbReference type="Proteomes" id="UP000262901"/>
    </source>
</evidence>
<reference evidence="5 7" key="2">
    <citation type="submission" date="2018-08" db="EMBL/GenBank/DDBJ databases">
        <title>Draft genome of Streptococcus sp. nov. Z1.</title>
        <authorList>
            <person name="Tian Z."/>
        </authorList>
    </citation>
    <scope>NUCLEOTIDE SEQUENCE [LARGE SCALE GENOMIC DNA]</scope>
    <source>
        <strain evidence="5">Z1</strain>
        <strain evidence="7">Z1(2018)</strain>
    </source>
</reference>
<dbReference type="KEGG" id="schj:DDV21_011165"/>
<dbReference type="EMBL" id="QVQZ01000006">
    <property type="protein sequence ID" value="RFU53524.1"/>
    <property type="molecule type" value="Genomic_DNA"/>
</dbReference>
<dbReference type="EMBL" id="QVQY01000005">
    <property type="protein sequence ID" value="RFU51495.1"/>
    <property type="molecule type" value="Genomic_DNA"/>
</dbReference>
<dbReference type="Proteomes" id="UP000262901">
    <property type="component" value="Unassembled WGS sequence"/>
</dbReference>
<dbReference type="Proteomes" id="UP000246115">
    <property type="component" value="Chromosome"/>
</dbReference>
<evidence type="ECO:0000313" key="4">
    <source>
        <dbReference type="EMBL" id="RFU51495.1"/>
    </source>
</evidence>
<accession>A0A372KNN7</accession>
<keyword evidence="2" id="KW-0472">Membrane</keyword>
<sequence length="274" mass="31457">MPYYGRPPKRNGIFRWVIGSIFILIFLGVIMDYFLPILLLLGAGGGIYYLATRKSSLEKANIAQRLQDLKDSIRLADRQVKLLDNYLDEKEYAQYSVVGRQLLPKLAEIKTEADSLKNNMDINIYKRVTKKAEAVETDIKLQLEKLHVSSASEPISQAENDLLRQAPELVKVYDSIQTDHRAILEKIEETDNKAELTALHQANMQRFQDILDGYLKIKASPKNYYNADERLAKAKAALEQFDLDLDETLRQLNESELKDFDVSLRMMGQKTEEL</sequence>